<keyword evidence="3" id="KW-0804">Transcription</keyword>
<dbReference type="OrthoDB" id="9789899at2"/>
<gene>
    <name evidence="5" type="ORF">CKA81_03620</name>
</gene>
<evidence type="ECO:0000259" key="4">
    <source>
        <dbReference type="PROSITE" id="PS01124"/>
    </source>
</evidence>
<dbReference type="PANTHER" id="PTHR46796">
    <property type="entry name" value="HTH-TYPE TRANSCRIPTIONAL ACTIVATOR RHAS-RELATED"/>
    <property type="match status" value="1"/>
</dbReference>
<dbReference type="EMBL" id="CP022987">
    <property type="protein sequence ID" value="QAA93031.1"/>
    <property type="molecule type" value="Genomic_DNA"/>
</dbReference>
<dbReference type="GO" id="GO:0043565">
    <property type="term" value="F:sequence-specific DNA binding"/>
    <property type="evidence" value="ECO:0007669"/>
    <property type="project" value="InterPro"/>
</dbReference>
<dbReference type="Proteomes" id="UP000283474">
    <property type="component" value="Chromosome"/>
</dbReference>
<organism evidence="5 6">
    <name type="scientific">Pollutimonas thiosulfatoxidans</name>
    <dbReference type="NCBI Taxonomy" id="2028345"/>
    <lineage>
        <taxon>Bacteria</taxon>
        <taxon>Pseudomonadati</taxon>
        <taxon>Pseudomonadota</taxon>
        <taxon>Betaproteobacteria</taxon>
        <taxon>Burkholderiales</taxon>
        <taxon>Alcaligenaceae</taxon>
        <taxon>Pollutimonas</taxon>
    </lineage>
</organism>
<dbReference type="InterPro" id="IPR050204">
    <property type="entry name" value="AraC_XylS_family_regulators"/>
</dbReference>
<dbReference type="InterPro" id="IPR018062">
    <property type="entry name" value="HTH_AraC-typ_CS"/>
</dbReference>
<evidence type="ECO:0000256" key="2">
    <source>
        <dbReference type="ARBA" id="ARBA00023125"/>
    </source>
</evidence>
<dbReference type="SUPFAM" id="SSF46689">
    <property type="entry name" value="Homeodomain-like"/>
    <property type="match status" value="2"/>
</dbReference>
<name>A0A410G9T9_9BURK</name>
<dbReference type="PRINTS" id="PR00032">
    <property type="entry name" value="HTHARAC"/>
</dbReference>
<dbReference type="KEGG" id="pus:CKA81_03620"/>
<dbReference type="GO" id="GO:0003700">
    <property type="term" value="F:DNA-binding transcription factor activity"/>
    <property type="evidence" value="ECO:0007669"/>
    <property type="project" value="InterPro"/>
</dbReference>
<dbReference type="PANTHER" id="PTHR46796:SF7">
    <property type="entry name" value="ARAC FAMILY TRANSCRIPTIONAL REGULATOR"/>
    <property type="match status" value="1"/>
</dbReference>
<dbReference type="RefSeq" id="WP_128354085.1">
    <property type="nucleotide sequence ID" value="NZ_CP022987.1"/>
</dbReference>
<accession>A0A410G9T9</accession>
<proteinExistence type="predicted"/>
<dbReference type="Pfam" id="PF12852">
    <property type="entry name" value="Cupin_6"/>
    <property type="match status" value="1"/>
</dbReference>
<keyword evidence="6" id="KW-1185">Reference proteome</keyword>
<evidence type="ECO:0000256" key="3">
    <source>
        <dbReference type="ARBA" id="ARBA00023163"/>
    </source>
</evidence>
<dbReference type="InterPro" id="IPR032783">
    <property type="entry name" value="AraC_lig"/>
</dbReference>
<keyword evidence="2" id="KW-0238">DNA-binding</keyword>
<dbReference type="AlphaFoldDB" id="A0A410G9T9"/>
<protein>
    <submittedName>
        <fullName evidence="5">AraC family transcriptional regulator</fullName>
    </submittedName>
</protein>
<dbReference type="SMART" id="SM00342">
    <property type="entry name" value="HTH_ARAC"/>
    <property type="match status" value="1"/>
</dbReference>
<evidence type="ECO:0000313" key="6">
    <source>
        <dbReference type="Proteomes" id="UP000283474"/>
    </source>
</evidence>
<dbReference type="InterPro" id="IPR009057">
    <property type="entry name" value="Homeodomain-like_sf"/>
</dbReference>
<dbReference type="InterPro" id="IPR020449">
    <property type="entry name" value="Tscrpt_reg_AraC-type_HTH"/>
</dbReference>
<dbReference type="Pfam" id="PF12833">
    <property type="entry name" value="HTH_18"/>
    <property type="match status" value="1"/>
</dbReference>
<keyword evidence="1" id="KW-0805">Transcription regulation</keyword>
<dbReference type="Gene3D" id="1.10.10.60">
    <property type="entry name" value="Homeodomain-like"/>
    <property type="match status" value="1"/>
</dbReference>
<dbReference type="InterPro" id="IPR018060">
    <property type="entry name" value="HTH_AraC"/>
</dbReference>
<evidence type="ECO:0000313" key="5">
    <source>
        <dbReference type="EMBL" id="QAA93031.1"/>
    </source>
</evidence>
<reference evidence="5 6" key="1">
    <citation type="submission" date="2017-08" db="EMBL/GenBank/DDBJ databases">
        <authorList>
            <person name="Park S.-J."/>
            <person name="Kim H."/>
        </authorList>
    </citation>
    <scope>NUCLEOTIDE SEQUENCE [LARGE SCALE GENOMIC DNA]</scope>
    <source>
        <strain evidence="6">ye3</strain>
    </source>
</reference>
<dbReference type="PROSITE" id="PS01124">
    <property type="entry name" value="HTH_ARAC_FAMILY_2"/>
    <property type="match status" value="1"/>
</dbReference>
<sequence length="322" mass="35507">MDTISDVLQSMRLTGAVFLEAHFTAPWSIKAHVSPDDCTPFMPMPRQIIAYHLITAGRCMLLLDSGTSTDLKHGDLVILPRNNPHILASAATIPPVSAEGLIRQDGDSSMAHITYGGGGASTQMICGFLGSATENLALTGMLPEILKLGADDWTAASWVESTFRFAIQESNNRHADSSAALSRMAELLFFEAVRRYFALHPESRTAAVAGMHDLLIGRALVLMHKRMYEHWTTESLARQIGLCRSSFAERFTRALGEPPMRYLAHRRLEQASLRLLQSSVAIARVAYESGYESEAAFNRAFRRMYGAPPAAWRRSKASGDQH</sequence>
<feature type="domain" description="HTH araC/xylS-type" evidence="4">
    <location>
        <begin position="217"/>
        <end position="315"/>
    </location>
</feature>
<evidence type="ECO:0000256" key="1">
    <source>
        <dbReference type="ARBA" id="ARBA00023015"/>
    </source>
</evidence>
<dbReference type="PROSITE" id="PS00041">
    <property type="entry name" value="HTH_ARAC_FAMILY_1"/>
    <property type="match status" value="1"/>
</dbReference>